<protein>
    <recommendedName>
        <fullName evidence="1">Heterokaryon incompatibility domain-containing protein</fullName>
    </recommendedName>
</protein>
<keyword evidence="3" id="KW-1185">Reference proteome</keyword>
<evidence type="ECO:0000259" key="1">
    <source>
        <dbReference type="Pfam" id="PF06985"/>
    </source>
</evidence>
<name>A0ABR2ISP6_9PEZI</name>
<dbReference type="EMBL" id="JAPCWZ010000004">
    <property type="protein sequence ID" value="KAK8867660.1"/>
    <property type="molecule type" value="Genomic_DNA"/>
</dbReference>
<evidence type="ECO:0000313" key="3">
    <source>
        <dbReference type="Proteomes" id="UP001390339"/>
    </source>
</evidence>
<gene>
    <name evidence="2" type="ORF">PGQ11_006238</name>
</gene>
<sequence length="1080" mass="121832">MSFPMHRIPTSLMRRRTRRLPERIDNQATSHLTSGEEYGNAILRHSKRNPNLKHKDWKIPTTRVNHRVPSRARLVKFDEDGQAIIPQTRAEDRDFSLQDLRQSLIDNKFNGAAHGHLYILEGLDPDYVEVVGSELQIDPSFFSRHKRTALWEGRHMGGNTSALPSQQVPSKGFLMEYGELLYFKKDPESFSLRNPNDNRHINVSKKPKISQDLNRVGILHRKTSFWSREAESGKWEAVLLTDPPLPRFSNGKMEVLKGTSKTAMPYEVEIEPYQGGYLDFAEPGFDAETSPPRLSMLDDLWYYFETHGASSKVTCPITATRFAQKIVASNYMILVEYLDACVNELETDIRLKHIGKGQKDQSLAIAMQWEILQSWSHRLPEYCGMVDNILCQRHPDPPEEPQALEDCRKDFVGIKRKMDELRRRAEVLDASFVGLFGMAGMRESLEEAENVRVLTFLGVFFLPLSWISSIFAMPDQYGPEKDRFWLYNAIAFPIAGKRSSTQSDKYWPHRLLHVRQRRSLARENGPIYDQAANPAYATLSYTWGRFQLPGEAALMVHDIPWKIPSIDPAHFTPDQLCRALESITTLSRVEFVWLDVACMEIGHLNDHDPEVSRQRSIFAGADYGFIWLSKTTPDILLRAASFLGEASELISHGLDDDSLAKAAGEVLVKILADPWFSSMWTLIEASVNPYSVLLSAAGTATSNSSGSSPPLSRTVAVEINDGCINLFRSQKLPRATETKPNRPKPLPSGRYLTLWDLLWVADLALGLTSTRAFTPARKVTGALRKSGLSSIVCSNRLYLYHNIWYRKEMRPGDRIVLIKSQIFEAQEKSLKAKGPSNDPLADEVALGTEFAQQDPVLSQLYTRTEREPAASSWVLTRHCHILDLEVYFTCFGPWHAMYKINWHPEESSQLQFTGFVSDLDALAKKWAQPTNPNGNTLIGIACDESEVLKRDGSRARLKHMDALPTRRTIRSSSILKWEVSVPAQLRCLVQISSVLAGEDVCVLLLAYAPGPPRGLAVGAVVVPRSGIGVESSKLWSRIGIVFWLCEEDETASSLAMQGSLPERPFHIDGLPWIKCMGQMV</sequence>
<dbReference type="Gene3D" id="1.20.58.340">
    <property type="entry name" value="Magnesium transport protein CorA, transmembrane region"/>
    <property type="match status" value="1"/>
</dbReference>
<dbReference type="Pfam" id="PF06985">
    <property type="entry name" value="HET"/>
    <property type="match status" value="1"/>
</dbReference>
<proteinExistence type="predicted"/>
<reference evidence="2 3" key="1">
    <citation type="journal article" date="2024" name="IMA Fungus">
        <title>Apiospora arundinis, a panoply of carbohydrate-active enzymes and secondary metabolites.</title>
        <authorList>
            <person name="Sorensen T."/>
            <person name="Petersen C."/>
            <person name="Muurmann A.T."/>
            <person name="Christiansen J.V."/>
            <person name="Brundto M.L."/>
            <person name="Overgaard C.K."/>
            <person name="Boysen A.T."/>
            <person name="Wollenberg R.D."/>
            <person name="Larsen T.O."/>
            <person name="Sorensen J.L."/>
            <person name="Nielsen K.L."/>
            <person name="Sondergaard T.E."/>
        </authorList>
    </citation>
    <scope>NUCLEOTIDE SEQUENCE [LARGE SCALE GENOMIC DNA]</scope>
    <source>
        <strain evidence="2 3">AAU 773</strain>
    </source>
</reference>
<evidence type="ECO:0000313" key="2">
    <source>
        <dbReference type="EMBL" id="KAK8867660.1"/>
    </source>
</evidence>
<comment type="caution">
    <text evidence="2">The sequence shown here is derived from an EMBL/GenBank/DDBJ whole genome shotgun (WGS) entry which is preliminary data.</text>
</comment>
<organism evidence="2 3">
    <name type="scientific">Apiospora arundinis</name>
    <dbReference type="NCBI Taxonomy" id="335852"/>
    <lineage>
        <taxon>Eukaryota</taxon>
        <taxon>Fungi</taxon>
        <taxon>Dikarya</taxon>
        <taxon>Ascomycota</taxon>
        <taxon>Pezizomycotina</taxon>
        <taxon>Sordariomycetes</taxon>
        <taxon>Xylariomycetidae</taxon>
        <taxon>Amphisphaeriales</taxon>
        <taxon>Apiosporaceae</taxon>
        <taxon>Apiospora</taxon>
    </lineage>
</organism>
<feature type="domain" description="Heterokaryon incompatibility" evidence="1">
    <location>
        <begin position="536"/>
        <end position="684"/>
    </location>
</feature>
<dbReference type="InterPro" id="IPR010730">
    <property type="entry name" value="HET"/>
</dbReference>
<dbReference type="Proteomes" id="UP001390339">
    <property type="component" value="Unassembled WGS sequence"/>
</dbReference>
<accession>A0ABR2ISP6</accession>